<dbReference type="InterPro" id="IPR015943">
    <property type="entry name" value="WD40/YVTN_repeat-like_dom_sf"/>
</dbReference>
<keyword evidence="1" id="KW-0732">Signal</keyword>
<organism evidence="2 3">
    <name type="scientific">Nonomuraea deserti</name>
    <dbReference type="NCBI Taxonomy" id="1848322"/>
    <lineage>
        <taxon>Bacteria</taxon>
        <taxon>Bacillati</taxon>
        <taxon>Actinomycetota</taxon>
        <taxon>Actinomycetes</taxon>
        <taxon>Streptosporangiales</taxon>
        <taxon>Streptosporangiaceae</taxon>
        <taxon>Nonomuraea</taxon>
    </lineage>
</organism>
<accession>A0A4R4UN71</accession>
<feature type="signal peptide" evidence="1">
    <location>
        <begin position="1"/>
        <end position="24"/>
    </location>
</feature>
<reference evidence="2 3" key="1">
    <citation type="submission" date="2019-03" db="EMBL/GenBank/DDBJ databases">
        <title>Draft genome sequences of novel Actinobacteria.</title>
        <authorList>
            <person name="Sahin N."/>
            <person name="Ay H."/>
            <person name="Saygin H."/>
        </authorList>
    </citation>
    <scope>NUCLEOTIDE SEQUENCE [LARGE SCALE GENOMIC DNA]</scope>
    <source>
        <strain evidence="2 3">KC310</strain>
    </source>
</reference>
<dbReference type="AlphaFoldDB" id="A0A4R4UN71"/>
<dbReference type="SUPFAM" id="SSF110296">
    <property type="entry name" value="Oligoxyloglucan reducing end-specific cellobiohydrolase"/>
    <property type="match status" value="2"/>
</dbReference>
<dbReference type="CDD" id="cd15482">
    <property type="entry name" value="Sialidase_non-viral"/>
    <property type="match status" value="1"/>
</dbReference>
<gene>
    <name evidence="2" type="ORF">E1292_45820</name>
</gene>
<proteinExistence type="predicted"/>
<comment type="caution">
    <text evidence="2">The sequence shown here is derived from an EMBL/GenBank/DDBJ whole genome shotgun (WGS) entry which is preliminary data.</text>
</comment>
<dbReference type="RefSeq" id="WP_132606075.1">
    <property type="nucleotide sequence ID" value="NZ_SMKO01000252.1"/>
</dbReference>
<dbReference type="Gene3D" id="2.130.10.10">
    <property type="entry name" value="YVTN repeat-like/Quinoprotein amine dehydrogenase"/>
    <property type="match status" value="1"/>
</dbReference>
<evidence type="ECO:0000313" key="2">
    <source>
        <dbReference type="EMBL" id="TDC88289.1"/>
    </source>
</evidence>
<keyword evidence="3" id="KW-1185">Reference proteome</keyword>
<name>A0A4R4UN71_9ACTN</name>
<protein>
    <submittedName>
        <fullName evidence="2">Exo-alpha-sialidase</fullName>
    </submittedName>
</protein>
<dbReference type="EMBL" id="SMKO01000252">
    <property type="protein sequence ID" value="TDC88289.1"/>
    <property type="molecule type" value="Genomic_DNA"/>
</dbReference>
<dbReference type="Proteomes" id="UP000295258">
    <property type="component" value="Unassembled WGS sequence"/>
</dbReference>
<sequence length="368" mass="39023">MKKSFAIGLTAALALMSAATPATADGFGRWHQPSCETVTGDGTVTYTRDEGKTITPTSKTLEPVVYTWGLVTLDRPDTLLSLANNQLSRSSDAGCTWEPVGKVAGSNIELTAARGDRAYAWDREGHLSLATPDGVTPLTSPAGGLAGLGTDRRHGDHLRVADAEGQLHESRDGGRTWEPIGVPAWEKDELRSVYTAAFDPHNLNHVVLGASGDGVSVTYNGGRTWTTSKGLSSTGGKVNVFSAAISPASPNVVYVMGLDIDELYSGAPSGGRHIYRSGDGGRHFTPVVDQGPGITIPNGPLLSAHPKDPGVLYFVWGTGWSSLGTDIYRYDAWHDRVTTQHNAYDRVTAIAYNPANSGVMYLGVAEEV</sequence>
<evidence type="ECO:0000313" key="3">
    <source>
        <dbReference type="Proteomes" id="UP000295258"/>
    </source>
</evidence>
<feature type="chain" id="PRO_5020723311" evidence="1">
    <location>
        <begin position="25"/>
        <end position="368"/>
    </location>
</feature>
<evidence type="ECO:0000256" key="1">
    <source>
        <dbReference type="SAM" id="SignalP"/>
    </source>
</evidence>